<name>A0AAN9F9P6_CROPI</name>
<comment type="caution">
    <text evidence="1">The sequence shown here is derived from an EMBL/GenBank/DDBJ whole genome shotgun (WGS) entry which is preliminary data.</text>
</comment>
<dbReference type="AlphaFoldDB" id="A0AAN9F9P6"/>
<evidence type="ECO:0000313" key="1">
    <source>
        <dbReference type="EMBL" id="KAK7270166.1"/>
    </source>
</evidence>
<protein>
    <submittedName>
        <fullName evidence="1">Uncharacterized protein</fullName>
    </submittedName>
</protein>
<gene>
    <name evidence="1" type="ORF">RIF29_23112</name>
</gene>
<accession>A0AAN9F9P6</accession>
<dbReference type="PANTHER" id="PTHR34569:SF12">
    <property type="entry name" value="TRANSMEMBRANE PROTEIN"/>
    <property type="match status" value="1"/>
</dbReference>
<dbReference type="Proteomes" id="UP001372338">
    <property type="component" value="Unassembled WGS sequence"/>
</dbReference>
<proteinExistence type="predicted"/>
<dbReference type="PANTHER" id="PTHR34569">
    <property type="entry name" value="EXPRESSED PROTEIN"/>
    <property type="match status" value="1"/>
</dbReference>
<reference evidence="1 2" key="1">
    <citation type="submission" date="2024-01" db="EMBL/GenBank/DDBJ databases">
        <title>The genomes of 5 underutilized Papilionoideae crops provide insights into root nodulation and disease resistanc.</title>
        <authorList>
            <person name="Yuan L."/>
        </authorList>
    </citation>
    <scope>NUCLEOTIDE SEQUENCE [LARGE SCALE GENOMIC DNA]</scope>
    <source>
        <strain evidence="1">ZHUSHIDOU_FW_LH</strain>
        <tissue evidence="1">Leaf</tissue>
    </source>
</reference>
<organism evidence="1 2">
    <name type="scientific">Crotalaria pallida</name>
    <name type="common">Smooth rattlebox</name>
    <name type="synonym">Crotalaria striata</name>
    <dbReference type="NCBI Taxonomy" id="3830"/>
    <lineage>
        <taxon>Eukaryota</taxon>
        <taxon>Viridiplantae</taxon>
        <taxon>Streptophyta</taxon>
        <taxon>Embryophyta</taxon>
        <taxon>Tracheophyta</taxon>
        <taxon>Spermatophyta</taxon>
        <taxon>Magnoliopsida</taxon>
        <taxon>eudicotyledons</taxon>
        <taxon>Gunneridae</taxon>
        <taxon>Pentapetalae</taxon>
        <taxon>rosids</taxon>
        <taxon>fabids</taxon>
        <taxon>Fabales</taxon>
        <taxon>Fabaceae</taxon>
        <taxon>Papilionoideae</taxon>
        <taxon>50 kb inversion clade</taxon>
        <taxon>genistoids sensu lato</taxon>
        <taxon>core genistoids</taxon>
        <taxon>Crotalarieae</taxon>
        <taxon>Crotalaria</taxon>
    </lineage>
</organism>
<keyword evidence="2" id="KW-1185">Reference proteome</keyword>
<sequence length="109" mass="12316">METMMSNKKVVSSSYTSLEDIIIMEQNNGSWYDDGDDDDDIPIKNPLLKHAALAYLKPMSTPPPVHNNKGFCYCVAAFFNTLFNPFVGCFTTRSNNKDWRRSASASPRQ</sequence>
<evidence type="ECO:0000313" key="2">
    <source>
        <dbReference type="Proteomes" id="UP001372338"/>
    </source>
</evidence>
<dbReference type="EMBL" id="JAYWIO010000004">
    <property type="protein sequence ID" value="KAK7270166.1"/>
    <property type="molecule type" value="Genomic_DNA"/>
</dbReference>